<organism evidence="2 3">
    <name type="scientific">Diploptera punctata</name>
    <name type="common">Pacific beetle cockroach</name>
    <dbReference type="NCBI Taxonomy" id="6984"/>
    <lineage>
        <taxon>Eukaryota</taxon>
        <taxon>Metazoa</taxon>
        <taxon>Ecdysozoa</taxon>
        <taxon>Arthropoda</taxon>
        <taxon>Hexapoda</taxon>
        <taxon>Insecta</taxon>
        <taxon>Pterygota</taxon>
        <taxon>Neoptera</taxon>
        <taxon>Polyneoptera</taxon>
        <taxon>Dictyoptera</taxon>
        <taxon>Blattodea</taxon>
        <taxon>Blaberoidea</taxon>
        <taxon>Blaberidae</taxon>
        <taxon>Diplopterinae</taxon>
        <taxon>Diploptera</taxon>
    </lineage>
</organism>
<feature type="non-terminal residue" evidence="2">
    <location>
        <position position="1"/>
    </location>
</feature>
<keyword evidence="3" id="KW-1185">Reference proteome</keyword>
<dbReference type="AlphaFoldDB" id="A0AAD8ACI1"/>
<proteinExistence type="predicted"/>
<evidence type="ECO:0000313" key="3">
    <source>
        <dbReference type="Proteomes" id="UP001233999"/>
    </source>
</evidence>
<sequence length="90" mass="10117">DMAQHIKKEIEECDNSASNDEDYPENRSSEELHPLSFISAEYPKQETANDTNENQGSDDSKSHFKFEAIEIKEESNITSSSSSSGKDELD</sequence>
<evidence type="ECO:0000313" key="2">
    <source>
        <dbReference type="EMBL" id="KAJ9596540.1"/>
    </source>
</evidence>
<feature type="non-terminal residue" evidence="2">
    <location>
        <position position="90"/>
    </location>
</feature>
<name>A0AAD8ACI1_DIPPU</name>
<reference evidence="2" key="1">
    <citation type="journal article" date="2023" name="IScience">
        <title>Live-bearing cockroach genome reveals convergent evolutionary mechanisms linked to viviparity in insects and beyond.</title>
        <authorList>
            <person name="Fouks B."/>
            <person name="Harrison M.C."/>
            <person name="Mikhailova A.A."/>
            <person name="Marchal E."/>
            <person name="English S."/>
            <person name="Carruthers M."/>
            <person name="Jennings E.C."/>
            <person name="Chiamaka E.L."/>
            <person name="Frigard R.A."/>
            <person name="Pippel M."/>
            <person name="Attardo G.M."/>
            <person name="Benoit J.B."/>
            <person name="Bornberg-Bauer E."/>
            <person name="Tobe S.S."/>
        </authorList>
    </citation>
    <scope>NUCLEOTIDE SEQUENCE</scope>
    <source>
        <strain evidence="2">Stay&amp;Tobe</strain>
    </source>
</reference>
<evidence type="ECO:0000256" key="1">
    <source>
        <dbReference type="SAM" id="MobiDB-lite"/>
    </source>
</evidence>
<comment type="caution">
    <text evidence="2">The sequence shown here is derived from an EMBL/GenBank/DDBJ whole genome shotgun (WGS) entry which is preliminary data.</text>
</comment>
<feature type="compositionally biased region" description="Basic and acidic residues" evidence="1">
    <location>
        <begin position="58"/>
        <end position="75"/>
    </location>
</feature>
<accession>A0AAD8ACI1</accession>
<feature type="compositionally biased region" description="Basic and acidic residues" evidence="1">
    <location>
        <begin position="24"/>
        <end position="33"/>
    </location>
</feature>
<feature type="compositionally biased region" description="Acidic residues" evidence="1">
    <location>
        <begin position="11"/>
        <end position="23"/>
    </location>
</feature>
<protein>
    <submittedName>
        <fullName evidence="2">Uncharacterized protein</fullName>
    </submittedName>
</protein>
<dbReference type="EMBL" id="JASPKZ010001982">
    <property type="protein sequence ID" value="KAJ9596540.1"/>
    <property type="molecule type" value="Genomic_DNA"/>
</dbReference>
<reference evidence="2" key="2">
    <citation type="submission" date="2023-05" db="EMBL/GenBank/DDBJ databases">
        <authorList>
            <person name="Fouks B."/>
        </authorList>
    </citation>
    <scope>NUCLEOTIDE SEQUENCE</scope>
    <source>
        <strain evidence="2">Stay&amp;Tobe</strain>
        <tissue evidence="2">Testes</tissue>
    </source>
</reference>
<feature type="compositionally biased region" description="Polar residues" evidence="1">
    <location>
        <begin position="46"/>
        <end position="57"/>
    </location>
</feature>
<dbReference type="Proteomes" id="UP001233999">
    <property type="component" value="Unassembled WGS sequence"/>
</dbReference>
<gene>
    <name evidence="2" type="ORF">L9F63_012439</name>
</gene>
<feature type="compositionally biased region" description="Basic and acidic residues" evidence="1">
    <location>
        <begin position="1"/>
        <end position="10"/>
    </location>
</feature>
<feature type="region of interest" description="Disordered" evidence="1">
    <location>
        <begin position="1"/>
        <end position="90"/>
    </location>
</feature>